<dbReference type="RefSeq" id="WP_290111949.1">
    <property type="nucleotide sequence ID" value="NZ_JAUEPL010000015.1"/>
</dbReference>
<name>A0ABT7Z5X7_9ACTN</name>
<proteinExistence type="predicted"/>
<comment type="caution">
    <text evidence="1">The sequence shown here is derived from an EMBL/GenBank/DDBJ whole genome shotgun (WGS) entry which is preliminary data.</text>
</comment>
<organism evidence="1 2">
    <name type="scientific">Streptomyces ficellus</name>
    <dbReference type="NCBI Taxonomy" id="1977088"/>
    <lineage>
        <taxon>Bacteria</taxon>
        <taxon>Bacillati</taxon>
        <taxon>Actinomycetota</taxon>
        <taxon>Actinomycetes</taxon>
        <taxon>Kitasatosporales</taxon>
        <taxon>Streptomycetaceae</taxon>
        <taxon>Streptomyces</taxon>
    </lineage>
</organism>
<dbReference type="Proteomes" id="UP001174050">
    <property type="component" value="Unassembled WGS sequence"/>
</dbReference>
<dbReference type="EMBL" id="JAUEPL010000015">
    <property type="protein sequence ID" value="MDN3294909.1"/>
    <property type="molecule type" value="Genomic_DNA"/>
</dbReference>
<evidence type="ECO:0000313" key="1">
    <source>
        <dbReference type="EMBL" id="MDN3294909.1"/>
    </source>
</evidence>
<sequence>MISQAVRPTGLTLDPETLEGLMTQAEAPLSDAPAPLQADARGAGLIALALIKNLPRKEADRR</sequence>
<keyword evidence="2" id="KW-1185">Reference proteome</keyword>
<evidence type="ECO:0000313" key="2">
    <source>
        <dbReference type="Proteomes" id="UP001174050"/>
    </source>
</evidence>
<reference evidence="1" key="1">
    <citation type="submission" date="2023-06" db="EMBL/GenBank/DDBJ databases">
        <title>WGS-Sequencing of Streptomyces ficellus isolate 21 collected from sand in Gara Djebilet Iron Mine in Algeria.</title>
        <authorList>
            <person name="Zegers G.P."/>
            <person name="Gomez A."/>
            <person name="Gueddou A."/>
            <person name="Zahara A.F."/>
            <person name="Worth M."/>
            <person name="Sevigny J.L."/>
            <person name="Tisa L."/>
        </authorList>
    </citation>
    <scope>NUCLEOTIDE SEQUENCE</scope>
    <source>
        <strain evidence="1">AS11</strain>
    </source>
</reference>
<gene>
    <name evidence="1" type="ORF">QWM81_12770</name>
</gene>
<protein>
    <submittedName>
        <fullName evidence="1">Uncharacterized protein</fullName>
    </submittedName>
</protein>
<accession>A0ABT7Z5X7</accession>